<accession>A0A9X9XIX0</accession>
<dbReference type="GO" id="GO:0005886">
    <property type="term" value="C:plasma membrane"/>
    <property type="evidence" value="ECO:0007669"/>
    <property type="project" value="UniProtKB-SubCell"/>
</dbReference>
<protein>
    <submittedName>
        <fullName evidence="9">ABC transporter permease subunit</fullName>
    </submittedName>
</protein>
<keyword evidence="3" id="KW-1003">Cell membrane</keyword>
<dbReference type="PANTHER" id="PTHR30465:SF66">
    <property type="entry name" value="INNER MEMBRANE ABC TRANSPORTER PERMEASE PROTEIN YEJB"/>
    <property type="match status" value="1"/>
</dbReference>
<gene>
    <name evidence="9" type="ORF">GXW74_24460</name>
</gene>
<dbReference type="SUPFAM" id="SSF161098">
    <property type="entry name" value="MetI-like"/>
    <property type="match status" value="1"/>
</dbReference>
<dbReference type="GO" id="GO:0042884">
    <property type="term" value="P:microcin transport"/>
    <property type="evidence" value="ECO:0007669"/>
    <property type="project" value="TreeGrafter"/>
</dbReference>
<reference evidence="9" key="2">
    <citation type="journal article" date="2021" name="Syst. Appl. Microbiol.">
        <title>Roseomonas hellenica sp. nov., isolated from roots of wild-growing Alkanna tinctoria.</title>
        <authorList>
            <person name="Rat A."/>
            <person name="Naranjo H.D."/>
            <person name="Lebbe L."/>
            <person name="Cnockaert M."/>
            <person name="Krigas N."/>
            <person name="Grigoriadou K."/>
            <person name="Maloupa E."/>
            <person name="Willems A."/>
        </authorList>
    </citation>
    <scope>NUCLEOTIDE SEQUENCE</scope>
    <source>
        <strain evidence="9">LMG 31228</strain>
    </source>
</reference>
<keyword evidence="10" id="KW-1185">Reference proteome</keyword>
<name>A0A9X9XIX0_9PROT</name>
<dbReference type="GO" id="GO:0055085">
    <property type="term" value="P:transmembrane transport"/>
    <property type="evidence" value="ECO:0007669"/>
    <property type="project" value="InterPro"/>
</dbReference>
<evidence type="ECO:0000256" key="6">
    <source>
        <dbReference type="ARBA" id="ARBA00023136"/>
    </source>
</evidence>
<comment type="similarity">
    <text evidence="7">Belongs to the binding-protein-dependent transport system permease family.</text>
</comment>
<evidence type="ECO:0000259" key="8">
    <source>
        <dbReference type="PROSITE" id="PS50928"/>
    </source>
</evidence>
<keyword evidence="2 7" id="KW-0813">Transport</keyword>
<comment type="caution">
    <text evidence="9">The sequence shown here is derived from an EMBL/GenBank/DDBJ whole genome shotgun (WGS) entry which is preliminary data.</text>
</comment>
<comment type="subcellular location">
    <subcellularLocation>
        <location evidence="1 7">Cell membrane</location>
        <topology evidence="1 7">Multi-pass membrane protein</topology>
    </subcellularLocation>
</comment>
<evidence type="ECO:0000256" key="4">
    <source>
        <dbReference type="ARBA" id="ARBA00022692"/>
    </source>
</evidence>
<feature type="transmembrane region" description="Helical" evidence="7">
    <location>
        <begin position="221"/>
        <end position="242"/>
    </location>
</feature>
<evidence type="ECO:0000256" key="1">
    <source>
        <dbReference type="ARBA" id="ARBA00004651"/>
    </source>
</evidence>
<keyword evidence="5 7" id="KW-1133">Transmembrane helix</keyword>
<dbReference type="RefSeq" id="WP_211849222.1">
    <property type="nucleotide sequence ID" value="NZ_JAAEDL010000037.1"/>
</dbReference>
<dbReference type="AlphaFoldDB" id="A0A9X9XIX0"/>
<feature type="transmembrane region" description="Helical" evidence="7">
    <location>
        <begin position="326"/>
        <end position="352"/>
    </location>
</feature>
<dbReference type="Pfam" id="PF00528">
    <property type="entry name" value="BPD_transp_1"/>
    <property type="match status" value="1"/>
</dbReference>
<dbReference type="PANTHER" id="PTHR30465">
    <property type="entry name" value="INNER MEMBRANE ABC TRANSPORTER"/>
    <property type="match status" value="1"/>
</dbReference>
<dbReference type="PROSITE" id="PS50928">
    <property type="entry name" value="ABC_TM1"/>
    <property type="match status" value="1"/>
</dbReference>
<evidence type="ECO:0000256" key="3">
    <source>
        <dbReference type="ARBA" id="ARBA00022475"/>
    </source>
</evidence>
<feature type="transmembrane region" description="Helical" evidence="7">
    <location>
        <begin position="279"/>
        <end position="306"/>
    </location>
</feature>
<dbReference type="Gene3D" id="1.10.3720.10">
    <property type="entry name" value="MetI-like"/>
    <property type="match status" value="1"/>
</dbReference>
<evidence type="ECO:0000256" key="5">
    <source>
        <dbReference type="ARBA" id="ARBA00022989"/>
    </source>
</evidence>
<evidence type="ECO:0000313" key="9">
    <source>
        <dbReference type="EMBL" id="MBR0683656.1"/>
    </source>
</evidence>
<evidence type="ECO:0000313" key="10">
    <source>
        <dbReference type="Proteomes" id="UP001138709"/>
    </source>
</evidence>
<keyword evidence="4 7" id="KW-0812">Transmembrane</keyword>
<dbReference type="InterPro" id="IPR000515">
    <property type="entry name" value="MetI-like"/>
</dbReference>
<reference evidence="9" key="1">
    <citation type="submission" date="2020-01" db="EMBL/GenBank/DDBJ databases">
        <authorList>
            <person name="Rat A."/>
        </authorList>
    </citation>
    <scope>NUCLEOTIDE SEQUENCE</scope>
    <source>
        <strain evidence="9">LMG 31228</strain>
    </source>
</reference>
<proteinExistence type="inferred from homology"/>
<organism evidence="9 10">
    <name type="scientific">Neoroseomonas eburnea</name>
    <dbReference type="NCBI Taxonomy" id="1346889"/>
    <lineage>
        <taxon>Bacteria</taxon>
        <taxon>Pseudomonadati</taxon>
        <taxon>Pseudomonadota</taxon>
        <taxon>Alphaproteobacteria</taxon>
        <taxon>Acetobacterales</taxon>
        <taxon>Acetobacteraceae</taxon>
        <taxon>Neoroseomonas</taxon>
    </lineage>
</organism>
<evidence type="ECO:0000256" key="7">
    <source>
        <dbReference type="RuleBase" id="RU363032"/>
    </source>
</evidence>
<feature type="transmembrane region" description="Helical" evidence="7">
    <location>
        <begin position="169"/>
        <end position="191"/>
    </location>
</feature>
<dbReference type="CDD" id="cd06261">
    <property type="entry name" value="TM_PBP2"/>
    <property type="match status" value="1"/>
</dbReference>
<sequence>MRLGRYIAHRLLLIPPTLLAIVALNFAAAQMAPGGPVEHLLATLNGEVQDAAERALGATAAEGTAAEPALRYRGSEGLDPRLVAEIERQFGFDKPPLERFRLMLTRLLAFDLGTSLFLDRPVAALLLERLPVSLSLGLWSTLITYLVAVPLGIALALRRGGRFDAAATAVTVVAHAIPAMVIAVVLLVLFAGGRFWQIFPPGGLVSADWAELSWPARILDWLWHLCLPVAAMVIAGFSSLALMTRNLFLEEIGKTYVLLARAKGLAPRRVLFGHVFRNAMLVVIAGLPGALLGMLLGGGVLIEALFGLQGLGLLGVDATLSRDFPVIFGTLWLATLLGLMLHLASDLLYVAVDPRIGFGARRG</sequence>
<feature type="transmembrane region" description="Helical" evidence="7">
    <location>
        <begin position="136"/>
        <end position="157"/>
    </location>
</feature>
<keyword evidence="6 7" id="KW-0472">Membrane</keyword>
<dbReference type="Proteomes" id="UP001138709">
    <property type="component" value="Unassembled WGS sequence"/>
</dbReference>
<dbReference type="EMBL" id="JAAEDL010000037">
    <property type="protein sequence ID" value="MBR0683656.1"/>
    <property type="molecule type" value="Genomic_DNA"/>
</dbReference>
<evidence type="ECO:0000256" key="2">
    <source>
        <dbReference type="ARBA" id="ARBA00022448"/>
    </source>
</evidence>
<feature type="domain" description="ABC transmembrane type-1" evidence="8">
    <location>
        <begin position="130"/>
        <end position="349"/>
    </location>
</feature>
<dbReference type="InterPro" id="IPR035906">
    <property type="entry name" value="MetI-like_sf"/>
</dbReference>